<evidence type="ECO:0000313" key="3">
    <source>
        <dbReference type="Proteomes" id="UP001148786"/>
    </source>
</evidence>
<accession>A0A9W8MNG1</accession>
<name>A0A9W8MNG1_9AGAR</name>
<gene>
    <name evidence="2" type="ORF">NLJ89_g10948</name>
</gene>
<proteinExistence type="predicted"/>
<evidence type="ECO:0000256" key="1">
    <source>
        <dbReference type="SAM" id="MobiDB-lite"/>
    </source>
</evidence>
<feature type="compositionally biased region" description="Low complexity" evidence="1">
    <location>
        <begin position="10"/>
        <end position="21"/>
    </location>
</feature>
<feature type="region of interest" description="Disordered" evidence="1">
    <location>
        <begin position="1"/>
        <end position="21"/>
    </location>
</feature>
<feature type="compositionally biased region" description="Polar residues" evidence="1">
    <location>
        <begin position="203"/>
        <end position="216"/>
    </location>
</feature>
<dbReference type="OrthoDB" id="2590867at2759"/>
<feature type="region of interest" description="Disordered" evidence="1">
    <location>
        <begin position="86"/>
        <end position="220"/>
    </location>
</feature>
<protein>
    <submittedName>
        <fullName evidence="2">Uncharacterized protein</fullName>
    </submittedName>
</protein>
<organism evidence="2 3">
    <name type="scientific">Agrocybe chaxingu</name>
    <dbReference type="NCBI Taxonomy" id="84603"/>
    <lineage>
        <taxon>Eukaryota</taxon>
        <taxon>Fungi</taxon>
        <taxon>Dikarya</taxon>
        <taxon>Basidiomycota</taxon>
        <taxon>Agaricomycotina</taxon>
        <taxon>Agaricomycetes</taxon>
        <taxon>Agaricomycetidae</taxon>
        <taxon>Agaricales</taxon>
        <taxon>Agaricineae</taxon>
        <taxon>Strophariaceae</taxon>
        <taxon>Agrocybe</taxon>
    </lineage>
</organism>
<dbReference type="EMBL" id="JANKHO010002227">
    <property type="protein sequence ID" value="KAJ3493738.1"/>
    <property type="molecule type" value="Genomic_DNA"/>
</dbReference>
<evidence type="ECO:0000313" key="2">
    <source>
        <dbReference type="EMBL" id="KAJ3493738.1"/>
    </source>
</evidence>
<keyword evidence="3" id="KW-1185">Reference proteome</keyword>
<dbReference type="Proteomes" id="UP001148786">
    <property type="component" value="Unassembled WGS sequence"/>
</dbReference>
<feature type="compositionally biased region" description="Low complexity" evidence="1">
    <location>
        <begin position="86"/>
        <end position="100"/>
    </location>
</feature>
<feature type="compositionally biased region" description="Polar residues" evidence="1">
    <location>
        <begin position="255"/>
        <end position="266"/>
    </location>
</feature>
<sequence length="301" mass="30447">MDRKTNDIPVTTVSSDASSTSGNRIKGVAEVIHGAGENLRGTLLGAVDTVGSQGGYSKNDEIARQGRLELDRGLAQVKGKPAIETAGGTAYGTGPTASAGRAVPSNGRTGTAPIGSESSHPNFTADKARGTGLGSGSAMGRSGATEGHGAYGLGASSHTGEGFSVSEYGEGVGGKNSESYDTNIPRGISSDHPSLREVGPANQGVSTGTSGPQSTYPAHHRDDAITGVSQNQLNELKAINPQHLPTPEVGEVNAHQPQAYGNSGRNLPSGEEKNGQDFATPMPGPSFGGALPKQRSSGGEF</sequence>
<dbReference type="AlphaFoldDB" id="A0A9W8MNG1"/>
<reference evidence="2" key="1">
    <citation type="submission" date="2022-07" db="EMBL/GenBank/DDBJ databases">
        <title>Genome Sequence of Agrocybe chaxingu.</title>
        <authorList>
            <person name="Buettner E."/>
        </authorList>
    </citation>
    <scope>NUCLEOTIDE SEQUENCE</scope>
    <source>
        <strain evidence="2">MP-N11</strain>
    </source>
</reference>
<comment type="caution">
    <text evidence="2">The sequence shown here is derived from an EMBL/GenBank/DDBJ whole genome shotgun (WGS) entry which is preliminary data.</text>
</comment>
<feature type="region of interest" description="Disordered" evidence="1">
    <location>
        <begin position="243"/>
        <end position="301"/>
    </location>
</feature>